<dbReference type="GO" id="GO:0000156">
    <property type="term" value="F:phosphorelay response regulator activity"/>
    <property type="evidence" value="ECO:0007669"/>
    <property type="project" value="InterPro"/>
</dbReference>
<proteinExistence type="predicted"/>
<feature type="transmembrane region" description="Helical" evidence="2">
    <location>
        <begin position="272"/>
        <end position="294"/>
    </location>
</feature>
<keyword evidence="2" id="KW-1133">Transmembrane helix</keyword>
<gene>
    <name evidence="4" type="ORF">N478_04830</name>
</gene>
<organism evidence="4 5">
    <name type="scientific">Pseudoalteromonas luteoviolacea S4060-1</name>
    <dbReference type="NCBI Taxonomy" id="1365257"/>
    <lineage>
        <taxon>Bacteria</taxon>
        <taxon>Pseudomonadati</taxon>
        <taxon>Pseudomonadota</taxon>
        <taxon>Gammaproteobacteria</taxon>
        <taxon>Alteromonadales</taxon>
        <taxon>Pseudoalteromonadaceae</taxon>
        <taxon>Pseudoalteromonas</taxon>
    </lineage>
</organism>
<sequence>MQTVANFLQVVSHPKHLLNKSKSTSVLIANTRLVPLLFVIMTCLISLEAHASTYNKLSIQLVKICEGGKTEGQVTGFFKTKCEERSLSEVNEYDKLIWVGALFDADQLLMQRNKPLGLFISAKAAAEFYLNGQMIGRNGLPSAIPSYEIAGAMDYVTYLPANLLKAHNNELVIKLSSHHNVIGFEQLIQRIIISDYASPQNIVLRNYLPSFIPLGILLIGLVYTLPLVLTGTVSQYNLLLPLLTTVVMAQLVTELLRGLIAYNYPVHEFRALSIFVLGSLSGVCLLAYLAHAFLNTGRKRLMLSALCLILASVYQSNSLEQSTIFAIQIPAFICLALAVYATVYKRQSALAHAVALFIFSMLIAFLPGKFLDVYFYYFVSLLLLYFLVQHAIAYRNEKVQRLSEQSRADRLQRALDDYSEARQPTKIMLNHSGKVEWFSADQICFCKGARDYVEVNIADAKSILHSESLSTMEEKLPDLFVRVHRSYLVNTHYVQSLEKSTSGGGILTLTTGAEIPVSRRIMPKVRKVLI</sequence>
<dbReference type="PANTHER" id="PTHR37299">
    <property type="entry name" value="TRANSCRIPTIONAL REGULATOR-RELATED"/>
    <property type="match status" value="1"/>
</dbReference>
<feature type="transmembrane region" description="Helical" evidence="2">
    <location>
        <begin position="350"/>
        <end position="368"/>
    </location>
</feature>
<feature type="domain" description="HTH LytTR-type" evidence="3">
    <location>
        <begin position="452"/>
        <end position="530"/>
    </location>
</feature>
<comment type="caution">
    <text evidence="4">The sequence shown here is derived from an EMBL/GenBank/DDBJ whole genome shotgun (WGS) entry which is preliminary data.</text>
</comment>
<protein>
    <recommendedName>
        <fullName evidence="3">HTH LytTR-type domain-containing protein</fullName>
    </recommendedName>
</protein>
<dbReference type="InterPro" id="IPR007492">
    <property type="entry name" value="LytTR_DNA-bd_dom"/>
</dbReference>
<dbReference type="SMART" id="SM00850">
    <property type="entry name" value="LytTR"/>
    <property type="match status" value="1"/>
</dbReference>
<keyword evidence="2" id="KW-0812">Transmembrane</keyword>
<evidence type="ECO:0000313" key="4">
    <source>
        <dbReference type="EMBL" id="KZN61395.1"/>
    </source>
</evidence>
<keyword evidence="2" id="KW-0472">Membrane</keyword>
<keyword evidence="1" id="KW-0902">Two-component regulatory system</keyword>
<feature type="transmembrane region" description="Helical" evidence="2">
    <location>
        <begin position="207"/>
        <end position="229"/>
    </location>
</feature>
<evidence type="ECO:0000256" key="1">
    <source>
        <dbReference type="ARBA" id="ARBA00023012"/>
    </source>
</evidence>
<dbReference type="GO" id="GO:0003677">
    <property type="term" value="F:DNA binding"/>
    <property type="evidence" value="ECO:0007669"/>
    <property type="project" value="InterPro"/>
</dbReference>
<feature type="transmembrane region" description="Helical" evidence="2">
    <location>
        <begin position="323"/>
        <end position="343"/>
    </location>
</feature>
<name>A0A167JN39_9GAMM</name>
<dbReference type="PROSITE" id="PS50930">
    <property type="entry name" value="HTH_LYTTR"/>
    <property type="match status" value="1"/>
</dbReference>
<accession>A0A167JN39</accession>
<dbReference type="Proteomes" id="UP000076661">
    <property type="component" value="Unassembled WGS sequence"/>
</dbReference>
<dbReference type="InterPro" id="IPR046947">
    <property type="entry name" value="LytR-like"/>
</dbReference>
<feature type="transmembrane region" description="Helical" evidence="2">
    <location>
        <begin position="236"/>
        <end position="260"/>
    </location>
</feature>
<dbReference type="EMBL" id="AUXX01000045">
    <property type="protein sequence ID" value="KZN61395.1"/>
    <property type="molecule type" value="Genomic_DNA"/>
</dbReference>
<dbReference type="Gene3D" id="2.40.50.1020">
    <property type="entry name" value="LytTr DNA-binding domain"/>
    <property type="match status" value="1"/>
</dbReference>
<evidence type="ECO:0000256" key="2">
    <source>
        <dbReference type="SAM" id="Phobius"/>
    </source>
</evidence>
<dbReference type="AlphaFoldDB" id="A0A167JN39"/>
<feature type="transmembrane region" description="Helical" evidence="2">
    <location>
        <begin position="374"/>
        <end position="394"/>
    </location>
</feature>
<evidence type="ECO:0000313" key="5">
    <source>
        <dbReference type="Proteomes" id="UP000076661"/>
    </source>
</evidence>
<dbReference type="Pfam" id="PF04397">
    <property type="entry name" value="LytTR"/>
    <property type="match status" value="1"/>
</dbReference>
<evidence type="ECO:0000259" key="3">
    <source>
        <dbReference type="PROSITE" id="PS50930"/>
    </source>
</evidence>
<reference evidence="4 5" key="1">
    <citation type="submission" date="2013-07" db="EMBL/GenBank/DDBJ databases">
        <title>Comparative Genomic and Metabolomic Analysis of Twelve Strains of Pseudoalteromonas luteoviolacea.</title>
        <authorList>
            <person name="Vynne N.G."/>
            <person name="Mansson M."/>
            <person name="Gram L."/>
        </authorList>
    </citation>
    <scope>NUCLEOTIDE SEQUENCE [LARGE SCALE GENOMIC DNA]</scope>
    <source>
        <strain evidence="4 5">S4060-1</strain>
    </source>
</reference>
<dbReference type="PANTHER" id="PTHR37299:SF1">
    <property type="entry name" value="STAGE 0 SPORULATION PROTEIN A HOMOLOG"/>
    <property type="match status" value="1"/>
</dbReference>
<dbReference type="PATRIC" id="fig|1365257.3.peg.4280"/>